<evidence type="ECO:0000256" key="1">
    <source>
        <dbReference type="SAM" id="SignalP"/>
    </source>
</evidence>
<dbReference type="RefSeq" id="WP_126803028.1">
    <property type="nucleotide sequence ID" value="NZ_PIPL01000001.1"/>
</dbReference>
<protein>
    <recommendedName>
        <fullName evidence="2">Lipoprotein LPP20-like domain-containing protein</fullName>
    </recommendedName>
</protein>
<dbReference type="Proteomes" id="UP000288293">
    <property type="component" value="Unassembled WGS sequence"/>
</dbReference>
<reference evidence="3 4" key="1">
    <citation type="journal article" date="2011" name="Front. Microbiol.">
        <title>Genomic signatures of strain selection and enhancement in Bacillus atrophaeus var. globigii, a historical biowarfare simulant.</title>
        <authorList>
            <person name="Gibbons H.S."/>
            <person name="Broomall S.M."/>
            <person name="McNew L.A."/>
            <person name="Daligault H."/>
            <person name="Chapman C."/>
            <person name="Bruce D."/>
            <person name="Karavis M."/>
            <person name="Krepps M."/>
            <person name="McGregor P.A."/>
            <person name="Hong C."/>
            <person name="Park K.H."/>
            <person name="Akmal A."/>
            <person name="Feldman A."/>
            <person name="Lin J.S."/>
            <person name="Chang W.E."/>
            <person name="Higgs B.W."/>
            <person name="Demirev P."/>
            <person name="Lindquist J."/>
            <person name="Liem A."/>
            <person name="Fochler E."/>
            <person name="Read T.D."/>
            <person name="Tapia R."/>
            <person name="Johnson S."/>
            <person name="Bishop-Lilly K.A."/>
            <person name="Detter C."/>
            <person name="Han C."/>
            <person name="Sozhamannan S."/>
            <person name="Rosenzweig C.N."/>
            <person name="Skowronski E.W."/>
        </authorList>
    </citation>
    <scope>NUCLEOTIDE SEQUENCE [LARGE SCALE GENOMIC DNA]</scope>
    <source>
        <strain evidence="3 4">MLST1</strain>
    </source>
</reference>
<dbReference type="PROSITE" id="PS51257">
    <property type="entry name" value="PROKAR_LIPOPROTEIN"/>
    <property type="match status" value="1"/>
</dbReference>
<accession>A0A432W830</accession>
<dbReference type="Gene3D" id="3.10.28.20">
    <property type="entry name" value="Acetamidase/Formamidase-like domains"/>
    <property type="match status" value="1"/>
</dbReference>
<feature type="signal peptide" evidence="1">
    <location>
        <begin position="1"/>
        <end position="22"/>
    </location>
</feature>
<evidence type="ECO:0000259" key="2">
    <source>
        <dbReference type="Pfam" id="PF02169"/>
    </source>
</evidence>
<dbReference type="InterPro" id="IPR024952">
    <property type="entry name" value="LPP20-like_dom"/>
</dbReference>
<dbReference type="OrthoDB" id="6400500at2"/>
<dbReference type="AlphaFoldDB" id="A0A432W830"/>
<gene>
    <name evidence="3" type="ORF">CWE09_05720</name>
</gene>
<evidence type="ECO:0000313" key="3">
    <source>
        <dbReference type="EMBL" id="RUO26212.1"/>
    </source>
</evidence>
<dbReference type="Pfam" id="PF02169">
    <property type="entry name" value="LPP20"/>
    <property type="match status" value="1"/>
</dbReference>
<name>A0A432W830_9GAMM</name>
<proteinExistence type="predicted"/>
<keyword evidence="1" id="KW-0732">Signal</keyword>
<comment type="caution">
    <text evidence="3">The sequence shown here is derived from an EMBL/GenBank/DDBJ whole genome shotgun (WGS) entry which is preliminary data.</text>
</comment>
<feature type="domain" description="Lipoprotein LPP20-like" evidence="2">
    <location>
        <begin position="33"/>
        <end position="135"/>
    </location>
</feature>
<keyword evidence="4" id="KW-1185">Reference proteome</keyword>
<evidence type="ECO:0000313" key="4">
    <source>
        <dbReference type="Proteomes" id="UP000288293"/>
    </source>
</evidence>
<dbReference type="EMBL" id="PIPL01000001">
    <property type="protein sequence ID" value="RUO26212.1"/>
    <property type="molecule type" value="Genomic_DNA"/>
</dbReference>
<organism evidence="3 4">
    <name type="scientific">Aliidiomarina minuta</name>
    <dbReference type="NCBI Taxonomy" id="880057"/>
    <lineage>
        <taxon>Bacteria</taxon>
        <taxon>Pseudomonadati</taxon>
        <taxon>Pseudomonadota</taxon>
        <taxon>Gammaproteobacteria</taxon>
        <taxon>Alteromonadales</taxon>
        <taxon>Idiomarinaceae</taxon>
        <taxon>Aliidiomarina</taxon>
    </lineage>
</organism>
<sequence length="163" mass="18278">MQSFLRSLAIVGIATFTLSACSSSPEPVQSEWPSWYDVRQNDDQYFYGFAEGHSNNANMAARQARLNARGELAESLQTSFEAEAREGGQHNLDDPETYGVFTSAMQERTQTAVTGAEVYQIERVRQDDGSVRVFVGVRMPRNQAELTGRALLDEMDERMQATR</sequence>
<feature type="chain" id="PRO_5019362125" description="Lipoprotein LPP20-like domain-containing protein" evidence="1">
    <location>
        <begin position="23"/>
        <end position="163"/>
    </location>
</feature>